<sequence>MRKRWISRSKWRLAFQTTCSTTTVKCLYRQANLATIRFSFFLLNNRTQKKSRLLNPISETKLESR</sequence>
<comment type="caution">
    <text evidence="1">The sequence shown here is derived from an EMBL/GenBank/DDBJ whole genome shotgun (WGS) entry which is preliminary data.</text>
</comment>
<gene>
    <name evidence="1" type="ORF">NEISICOT_00860</name>
</gene>
<dbReference type="EMBL" id="ACKO02000004">
    <property type="protein sequence ID" value="EET45233.1"/>
    <property type="molecule type" value="Genomic_DNA"/>
</dbReference>
<accession>C6M2W9</accession>
<name>C6M2W9_NEISI</name>
<evidence type="ECO:0000313" key="2">
    <source>
        <dbReference type="Proteomes" id="UP000005365"/>
    </source>
</evidence>
<organism evidence="1 2">
    <name type="scientific">Neisseria sicca ATCC 29256</name>
    <dbReference type="NCBI Taxonomy" id="547045"/>
    <lineage>
        <taxon>Bacteria</taxon>
        <taxon>Pseudomonadati</taxon>
        <taxon>Pseudomonadota</taxon>
        <taxon>Betaproteobacteria</taxon>
        <taxon>Neisseriales</taxon>
        <taxon>Neisseriaceae</taxon>
        <taxon>Neisseria</taxon>
    </lineage>
</organism>
<evidence type="ECO:0000313" key="1">
    <source>
        <dbReference type="EMBL" id="EET45233.1"/>
    </source>
</evidence>
<reference evidence="1" key="1">
    <citation type="submission" date="2009-07" db="EMBL/GenBank/DDBJ databases">
        <authorList>
            <person name="Weinstock G."/>
            <person name="Sodergren E."/>
            <person name="Clifton S."/>
            <person name="Fulton L."/>
            <person name="Fulton B."/>
            <person name="Courtney L."/>
            <person name="Fronick C."/>
            <person name="Harrison M."/>
            <person name="Strong C."/>
            <person name="Farmer C."/>
            <person name="Delahaunty K."/>
            <person name="Markovic C."/>
            <person name="Hall O."/>
            <person name="Minx P."/>
            <person name="Tomlinson C."/>
            <person name="Mitreva M."/>
            <person name="Nelson J."/>
            <person name="Hou S."/>
            <person name="Wollam A."/>
            <person name="Pepin K.H."/>
            <person name="Johnson M."/>
            <person name="Bhonagiri V."/>
            <person name="Nash W.E."/>
            <person name="Warren W."/>
            <person name="Chinwalla A."/>
            <person name="Mardis E.R."/>
            <person name="Wilson R.K."/>
        </authorList>
    </citation>
    <scope>NUCLEOTIDE SEQUENCE [LARGE SCALE GENOMIC DNA]</scope>
    <source>
        <strain evidence="1">ATCC 29256</strain>
    </source>
</reference>
<protein>
    <submittedName>
        <fullName evidence="1">Uncharacterized protein</fullName>
    </submittedName>
</protein>
<keyword evidence="2" id="KW-1185">Reference proteome</keyword>
<proteinExistence type="predicted"/>
<dbReference type="AlphaFoldDB" id="C6M2W9"/>
<dbReference type="Proteomes" id="UP000005365">
    <property type="component" value="Unassembled WGS sequence"/>
</dbReference>